<proteinExistence type="predicted"/>
<accession>A0A9P3GB16</accession>
<protein>
    <submittedName>
        <fullName evidence="2">Uncharacterized protein</fullName>
    </submittedName>
</protein>
<feature type="region of interest" description="Disordered" evidence="1">
    <location>
        <begin position="1"/>
        <end position="67"/>
    </location>
</feature>
<feature type="compositionally biased region" description="Basic and acidic residues" evidence="1">
    <location>
        <begin position="22"/>
        <end position="32"/>
    </location>
</feature>
<evidence type="ECO:0000313" key="3">
    <source>
        <dbReference type="Proteomes" id="UP000703269"/>
    </source>
</evidence>
<feature type="region of interest" description="Disordered" evidence="1">
    <location>
        <begin position="226"/>
        <end position="247"/>
    </location>
</feature>
<reference evidence="2 3" key="1">
    <citation type="submission" date="2021-08" db="EMBL/GenBank/DDBJ databases">
        <title>Draft Genome Sequence of Phanerochaete sordida strain YK-624.</title>
        <authorList>
            <person name="Mori T."/>
            <person name="Dohra H."/>
            <person name="Suzuki T."/>
            <person name="Kawagishi H."/>
            <person name="Hirai H."/>
        </authorList>
    </citation>
    <scope>NUCLEOTIDE SEQUENCE [LARGE SCALE GENOMIC DNA]</scope>
    <source>
        <strain evidence="2 3">YK-624</strain>
    </source>
</reference>
<keyword evidence="3" id="KW-1185">Reference proteome</keyword>
<feature type="compositionally biased region" description="Basic and acidic residues" evidence="1">
    <location>
        <begin position="171"/>
        <end position="185"/>
    </location>
</feature>
<organism evidence="2 3">
    <name type="scientific">Phanerochaete sordida</name>
    <dbReference type="NCBI Taxonomy" id="48140"/>
    <lineage>
        <taxon>Eukaryota</taxon>
        <taxon>Fungi</taxon>
        <taxon>Dikarya</taxon>
        <taxon>Basidiomycota</taxon>
        <taxon>Agaricomycotina</taxon>
        <taxon>Agaricomycetes</taxon>
        <taxon>Polyporales</taxon>
        <taxon>Phanerochaetaceae</taxon>
        <taxon>Phanerochaete</taxon>
    </lineage>
</organism>
<feature type="region of interest" description="Disordered" evidence="1">
    <location>
        <begin position="167"/>
        <end position="210"/>
    </location>
</feature>
<sequence length="284" mass="30366">MAGRAGRASRASRTSSSAADGARGEVDGESWRRRAWLCGGGRARRRAGQEAPENAGRPSRPERQRASCFAPRARCGVAAMASRGQQAVPGGGARVCVQPGQHVQHHGVVPAQRDLVLRAARAQGARRAQGRGRHQGRRDGLLLRRALGLQPRVRERDHRARGLAPVAARGAEGHGDAQGEVERTGADQQLPGRRAVPGREGAGDGRAARERAVQARVRARALGGLRPRLCGPRRHQRPEGEGRQGGRVPVDVRVVPQASARQAVGCVGRRRGLDLNFVLYLCAQ</sequence>
<gene>
    <name evidence="2" type="ORF">PsYK624_074740</name>
</gene>
<comment type="caution">
    <text evidence="2">The sequence shown here is derived from an EMBL/GenBank/DDBJ whole genome shotgun (WGS) entry which is preliminary data.</text>
</comment>
<dbReference type="Proteomes" id="UP000703269">
    <property type="component" value="Unassembled WGS sequence"/>
</dbReference>
<evidence type="ECO:0000313" key="2">
    <source>
        <dbReference type="EMBL" id="GJE91325.1"/>
    </source>
</evidence>
<feature type="compositionally biased region" description="Basic and acidic residues" evidence="1">
    <location>
        <begin position="201"/>
        <end position="210"/>
    </location>
</feature>
<feature type="compositionally biased region" description="Low complexity" evidence="1">
    <location>
        <begin position="1"/>
        <end position="21"/>
    </location>
</feature>
<dbReference type="EMBL" id="BPQB01000020">
    <property type="protein sequence ID" value="GJE91325.1"/>
    <property type="molecule type" value="Genomic_DNA"/>
</dbReference>
<dbReference type="AlphaFoldDB" id="A0A9P3GB16"/>
<evidence type="ECO:0000256" key="1">
    <source>
        <dbReference type="SAM" id="MobiDB-lite"/>
    </source>
</evidence>
<name>A0A9P3GB16_9APHY</name>